<feature type="domain" description="Fe/B12 periplasmic-binding" evidence="5">
    <location>
        <begin position="1"/>
        <end position="143"/>
    </location>
</feature>
<dbReference type="InterPro" id="IPR051313">
    <property type="entry name" value="Bact_iron-sidero_bind"/>
</dbReference>
<evidence type="ECO:0000256" key="3">
    <source>
        <dbReference type="ARBA" id="ARBA00022448"/>
    </source>
</evidence>
<evidence type="ECO:0000313" key="7">
    <source>
        <dbReference type="Proteomes" id="UP001207626"/>
    </source>
</evidence>
<sequence length="145" mass="16225">MKEYDDRAQQLHDQIATVTKDETFAVIEATPKEIRIYSSTGVADMIFNDIKLPKAPGRPEPDGWGGKVTSLEGLSSLNPDHLILLFESENNVLEDSKLWEGLKAVQSGNVYRMTSRQNYNEAFTAWDKKAVLEQIASAILQNPKS</sequence>
<keyword evidence="3" id="KW-0813">Transport</keyword>
<proteinExistence type="inferred from homology"/>
<dbReference type="Proteomes" id="UP001207626">
    <property type="component" value="Unassembled WGS sequence"/>
</dbReference>
<organism evidence="6 7">
    <name type="scientific">Paenibacillus apiarius</name>
    <dbReference type="NCBI Taxonomy" id="46240"/>
    <lineage>
        <taxon>Bacteria</taxon>
        <taxon>Bacillati</taxon>
        <taxon>Bacillota</taxon>
        <taxon>Bacilli</taxon>
        <taxon>Bacillales</taxon>
        <taxon>Paenibacillaceae</taxon>
        <taxon>Paenibacillus</taxon>
    </lineage>
</organism>
<dbReference type="Gene3D" id="3.40.50.1980">
    <property type="entry name" value="Nitrogenase molybdenum iron protein domain"/>
    <property type="match status" value="1"/>
</dbReference>
<dbReference type="PANTHER" id="PTHR30532:SF21">
    <property type="entry name" value="SIDEROPHORE-BINDING LIPOPROTEIN YFIY-RELATED"/>
    <property type="match status" value="1"/>
</dbReference>
<comment type="subcellular location">
    <subcellularLocation>
        <location evidence="1">Cell envelope</location>
    </subcellularLocation>
</comment>
<evidence type="ECO:0000259" key="5">
    <source>
        <dbReference type="PROSITE" id="PS50983"/>
    </source>
</evidence>
<dbReference type="SUPFAM" id="SSF53807">
    <property type="entry name" value="Helical backbone' metal receptor"/>
    <property type="match status" value="1"/>
</dbReference>
<accession>A0ABT4DVU7</accession>
<gene>
    <name evidence="6" type="ORF">M5X09_17715</name>
</gene>
<dbReference type="RefSeq" id="WP_268601506.1">
    <property type="nucleotide sequence ID" value="NZ_JAMDLV010000006.1"/>
</dbReference>
<comment type="similarity">
    <text evidence="2">Belongs to the bacterial solute-binding protein 8 family.</text>
</comment>
<dbReference type="EMBL" id="JAMDLW010000023">
    <property type="protein sequence ID" value="MCY9521482.1"/>
    <property type="molecule type" value="Genomic_DNA"/>
</dbReference>
<comment type="caution">
    <text evidence="6">The sequence shown here is derived from an EMBL/GenBank/DDBJ whole genome shotgun (WGS) entry which is preliminary data.</text>
</comment>
<reference evidence="6 7" key="1">
    <citation type="submission" date="2022-05" db="EMBL/GenBank/DDBJ databases">
        <title>Genome Sequencing of Bee-Associated Microbes.</title>
        <authorList>
            <person name="Dunlap C."/>
        </authorList>
    </citation>
    <scope>NUCLEOTIDE SEQUENCE [LARGE SCALE GENOMIC DNA]</scope>
    <source>
        <strain evidence="6 7">NRRL NRS-1438</strain>
    </source>
</reference>
<dbReference type="PROSITE" id="PS50983">
    <property type="entry name" value="FE_B12_PBP"/>
    <property type="match status" value="1"/>
</dbReference>
<keyword evidence="7" id="KW-1185">Reference proteome</keyword>
<dbReference type="InterPro" id="IPR002491">
    <property type="entry name" value="ABC_transptr_periplasmic_BD"/>
</dbReference>
<keyword evidence="4" id="KW-0732">Signal</keyword>
<evidence type="ECO:0000256" key="4">
    <source>
        <dbReference type="ARBA" id="ARBA00022729"/>
    </source>
</evidence>
<name>A0ABT4DVU7_9BACL</name>
<evidence type="ECO:0000313" key="6">
    <source>
        <dbReference type="EMBL" id="MCY9521482.1"/>
    </source>
</evidence>
<protein>
    <recommendedName>
        <fullName evidence="5">Fe/B12 periplasmic-binding domain-containing protein</fullName>
    </recommendedName>
</protein>
<evidence type="ECO:0000256" key="2">
    <source>
        <dbReference type="ARBA" id="ARBA00008814"/>
    </source>
</evidence>
<evidence type="ECO:0000256" key="1">
    <source>
        <dbReference type="ARBA" id="ARBA00004196"/>
    </source>
</evidence>
<dbReference type="PANTHER" id="PTHR30532">
    <property type="entry name" value="IRON III DICITRATE-BINDING PERIPLASMIC PROTEIN"/>
    <property type="match status" value="1"/>
</dbReference>